<evidence type="ECO:0000256" key="1">
    <source>
        <dbReference type="ARBA" id="ARBA00004196"/>
    </source>
</evidence>
<gene>
    <name evidence="6" type="ORF">N7U62_10275</name>
</gene>
<dbReference type="PROSITE" id="PS51352">
    <property type="entry name" value="THIOREDOXIN_2"/>
    <property type="match status" value="1"/>
</dbReference>
<evidence type="ECO:0000313" key="7">
    <source>
        <dbReference type="Proteomes" id="UP001300692"/>
    </source>
</evidence>
<dbReference type="PROSITE" id="PS51257">
    <property type="entry name" value="PROKAR_LIPOPROTEIN"/>
    <property type="match status" value="1"/>
</dbReference>
<evidence type="ECO:0000256" key="3">
    <source>
        <dbReference type="ARBA" id="ARBA00023157"/>
    </source>
</evidence>
<dbReference type="Pfam" id="PF08534">
    <property type="entry name" value="Redoxin"/>
    <property type="match status" value="1"/>
</dbReference>
<name>A0ABT3CTL6_9BACT</name>
<protein>
    <submittedName>
        <fullName evidence="6">TlpA family protein disulfide reductase</fullName>
    </submittedName>
</protein>
<dbReference type="EMBL" id="JAOYOD010000001">
    <property type="protein sequence ID" value="MCV9387051.1"/>
    <property type="molecule type" value="Genomic_DNA"/>
</dbReference>
<feature type="domain" description="Thioredoxin" evidence="5">
    <location>
        <begin position="626"/>
        <end position="771"/>
    </location>
</feature>
<dbReference type="CDD" id="cd02966">
    <property type="entry name" value="TlpA_like_family"/>
    <property type="match status" value="1"/>
</dbReference>
<evidence type="ECO:0000256" key="4">
    <source>
        <dbReference type="ARBA" id="ARBA00023284"/>
    </source>
</evidence>
<dbReference type="PANTHER" id="PTHR42852:SF6">
    <property type="entry name" value="THIOL:DISULFIDE INTERCHANGE PROTEIN DSBE"/>
    <property type="match status" value="1"/>
</dbReference>
<keyword evidence="3" id="KW-1015">Disulfide bond</keyword>
<dbReference type="Proteomes" id="UP001300692">
    <property type="component" value="Unassembled WGS sequence"/>
</dbReference>
<dbReference type="Gene3D" id="3.40.30.10">
    <property type="entry name" value="Glutaredoxin"/>
    <property type="match status" value="1"/>
</dbReference>
<comment type="caution">
    <text evidence="6">The sequence shown here is derived from an EMBL/GenBank/DDBJ whole genome shotgun (WGS) entry which is preliminary data.</text>
</comment>
<proteinExistence type="predicted"/>
<dbReference type="InterPro" id="IPR050553">
    <property type="entry name" value="Thioredoxin_ResA/DsbE_sf"/>
</dbReference>
<evidence type="ECO:0000256" key="2">
    <source>
        <dbReference type="ARBA" id="ARBA00022748"/>
    </source>
</evidence>
<dbReference type="InterPro" id="IPR013766">
    <property type="entry name" value="Thioredoxin_domain"/>
</dbReference>
<evidence type="ECO:0000259" key="5">
    <source>
        <dbReference type="PROSITE" id="PS51352"/>
    </source>
</evidence>
<keyword evidence="4" id="KW-0676">Redox-active center</keyword>
<dbReference type="InterPro" id="IPR036249">
    <property type="entry name" value="Thioredoxin-like_sf"/>
</dbReference>
<reference evidence="6 7" key="1">
    <citation type="submission" date="2022-10" db="EMBL/GenBank/DDBJ databases">
        <title>Comparative genomics and taxonomic characterization of three novel marine species of genus Reichenbachiella exhibiting antioxidant and polysaccharide degradation activities.</title>
        <authorList>
            <person name="Muhammad N."/>
            <person name="Lee Y.-J."/>
            <person name="Ko J."/>
            <person name="Kim S.-G."/>
        </authorList>
    </citation>
    <scope>NUCLEOTIDE SEQUENCE [LARGE SCALE GENOMIC DNA]</scope>
    <source>
        <strain evidence="6 7">ABR2-5</strain>
    </source>
</reference>
<dbReference type="InterPro" id="IPR013740">
    <property type="entry name" value="Redoxin"/>
</dbReference>
<dbReference type="SUPFAM" id="SSF52833">
    <property type="entry name" value="Thioredoxin-like"/>
    <property type="match status" value="1"/>
</dbReference>
<dbReference type="RefSeq" id="WP_264137878.1">
    <property type="nucleotide sequence ID" value="NZ_JAOYOD010000001.1"/>
</dbReference>
<comment type="subcellular location">
    <subcellularLocation>
        <location evidence="1">Cell envelope</location>
    </subcellularLocation>
</comment>
<keyword evidence="7" id="KW-1185">Reference proteome</keyword>
<dbReference type="PANTHER" id="PTHR42852">
    <property type="entry name" value="THIOL:DISULFIDE INTERCHANGE PROTEIN DSBE"/>
    <property type="match status" value="1"/>
</dbReference>
<sequence>MKDLKTGLIALVVAGALAISCQNQKKTTVLNGRIENLSEGDCIFTLWFFDIDNGANTKLRFSADIDSTGYFKIKTDEITEPTIDAWLTIGNEVTQLGIAPGDSLYVELDARAFDETLKYSGIGAAKCNYKATKFLRYEDSQEGINFRYLSDLDSEAFLSSLNDLFDDRLALLDSVYGSAQKDKYYYDERDVMQAEKLNLIVEYLNQNESSPSVEEALNQIDLNDLEGHFYQGWSRNIIVRYIDNRTATISDPYEKYQWAKENLDERHMTYIRRDRLKNWMIADESDRIFKELKANPKPELDSANLAFHSLIEEYRTQTPTEPLEFIKFGAEYNDAPFTLKGKVLNTGIKKVNIYISGLAFKGQETIDVNEEGNFDFSFNPLYTRTITISAGNQFSQMIVSPGAALSIIMDDLFYYIGQGAKENKRLAEMAYSNIRFAPKYITGEEVTSMSEDEIKKELDKRYASAQQELSKYLKMNQLSKPLAIYLQASLDIQLLRMKAQAEMMKKYFVAPEEKEKVNFSKDYFQFLNDPALINDTLMITGELALTTSLINQVMTDKGLDFKIAEDPAYKEKLAITKCLESMSNNAYEQLDKDLVYLSQHTDKSWLVETVTSYKDQKMAYFETLVIPTGAELTANELSSADSLMSQIVEKHKGKNIYVDIWATWCGPCKAEFAYAEDFHKGLDEEKVSVVYLAARSKENNWKTSIAEYQLNGDHYFLTDEQYDQLAKKFELRGFPQYMIIDSNGKVQSTNAPRPSVRLTSLNTDLIEQLNTM</sequence>
<organism evidence="6 7">
    <name type="scientific">Reichenbachiella ulvae</name>
    <dbReference type="NCBI Taxonomy" id="2980104"/>
    <lineage>
        <taxon>Bacteria</taxon>
        <taxon>Pseudomonadati</taxon>
        <taxon>Bacteroidota</taxon>
        <taxon>Cytophagia</taxon>
        <taxon>Cytophagales</taxon>
        <taxon>Reichenbachiellaceae</taxon>
        <taxon>Reichenbachiella</taxon>
    </lineage>
</organism>
<evidence type="ECO:0000313" key="6">
    <source>
        <dbReference type="EMBL" id="MCV9387051.1"/>
    </source>
</evidence>
<accession>A0ABT3CTL6</accession>
<keyword evidence="2" id="KW-0201">Cytochrome c-type biogenesis</keyword>